<dbReference type="AlphaFoldDB" id="A0ABD2B4F2"/>
<gene>
    <name evidence="1" type="ORF">V1477_016893</name>
</gene>
<feature type="non-terminal residue" evidence="1">
    <location>
        <position position="1"/>
    </location>
</feature>
<sequence>SPSLLTEEKQHSQDRLTYLKLLVNVKLPSRDYSSCWLKKRNSIIVIEKWKNTIEVVSNESEKSMPRMEVFYGNEDFKLNYTLLDGRIFVNNEQY</sequence>
<dbReference type="Proteomes" id="UP001607303">
    <property type="component" value="Unassembled WGS sequence"/>
</dbReference>
<proteinExistence type="predicted"/>
<organism evidence="1 2">
    <name type="scientific">Vespula maculifrons</name>
    <name type="common">Eastern yellow jacket</name>
    <name type="synonym">Wasp</name>
    <dbReference type="NCBI Taxonomy" id="7453"/>
    <lineage>
        <taxon>Eukaryota</taxon>
        <taxon>Metazoa</taxon>
        <taxon>Ecdysozoa</taxon>
        <taxon>Arthropoda</taxon>
        <taxon>Hexapoda</taxon>
        <taxon>Insecta</taxon>
        <taxon>Pterygota</taxon>
        <taxon>Neoptera</taxon>
        <taxon>Endopterygota</taxon>
        <taxon>Hymenoptera</taxon>
        <taxon>Apocrita</taxon>
        <taxon>Aculeata</taxon>
        <taxon>Vespoidea</taxon>
        <taxon>Vespidae</taxon>
        <taxon>Vespinae</taxon>
        <taxon>Vespula</taxon>
    </lineage>
</organism>
<keyword evidence="2" id="KW-1185">Reference proteome</keyword>
<evidence type="ECO:0000313" key="1">
    <source>
        <dbReference type="EMBL" id="KAL2727617.1"/>
    </source>
</evidence>
<protein>
    <submittedName>
        <fullName evidence="1">Uncharacterized protein</fullName>
    </submittedName>
</protein>
<accession>A0ABD2B4F2</accession>
<dbReference type="EMBL" id="JAYRBN010000100">
    <property type="protein sequence ID" value="KAL2727617.1"/>
    <property type="molecule type" value="Genomic_DNA"/>
</dbReference>
<reference evidence="1 2" key="1">
    <citation type="journal article" date="2024" name="Ann. Entomol. Soc. Am.">
        <title>Genomic analyses of the southern and eastern yellowjacket wasps (Hymenoptera: Vespidae) reveal evolutionary signatures of social life.</title>
        <authorList>
            <person name="Catto M.A."/>
            <person name="Caine P.B."/>
            <person name="Orr S.E."/>
            <person name="Hunt B.G."/>
            <person name="Goodisman M.A.D."/>
        </authorList>
    </citation>
    <scope>NUCLEOTIDE SEQUENCE [LARGE SCALE GENOMIC DNA]</scope>
    <source>
        <strain evidence="1">232</strain>
        <tissue evidence="1">Head and thorax</tissue>
    </source>
</reference>
<comment type="caution">
    <text evidence="1">The sequence shown here is derived from an EMBL/GenBank/DDBJ whole genome shotgun (WGS) entry which is preliminary data.</text>
</comment>
<evidence type="ECO:0000313" key="2">
    <source>
        <dbReference type="Proteomes" id="UP001607303"/>
    </source>
</evidence>
<name>A0ABD2B4F2_VESMC</name>